<keyword evidence="9" id="KW-0828">Tyrosine catabolism</keyword>
<dbReference type="GO" id="GO:0006559">
    <property type="term" value="P:L-phenylalanine catabolic process"/>
    <property type="evidence" value="ECO:0007669"/>
    <property type="project" value="UniProtKB-UniPathway"/>
</dbReference>
<comment type="pathway">
    <text evidence="3">Amino-acid degradation; L-phenylalanine degradation; acetoacetate and fumarate from L-phenylalanine: step 6/6.</text>
</comment>
<feature type="binding site" evidence="12">
    <location>
        <position position="251"/>
    </location>
    <ligand>
        <name>substrate</name>
    </ligand>
</feature>
<dbReference type="InterPro" id="IPR036663">
    <property type="entry name" value="Fumarylacetoacetase_C_sf"/>
</dbReference>
<evidence type="ECO:0000256" key="4">
    <source>
        <dbReference type="ARBA" id="ARBA00012094"/>
    </source>
</evidence>
<keyword evidence="6" id="KW-0378">Hydrolase</keyword>
<comment type="cofactor">
    <cofactor evidence="1 13">
        <name>Ca(2+)</name>
        <dbReference type="ChEBI" id="CHEBI:29108"/>
    </cofactor>
</comment>
<feature type="binding site" evidence="12">
    <location>
        <position position="154"/>
    </location>
    <ligand>
        <name>substrate</name>
    </ligand>
</feature>
<dbReference type="InterPro" id="IPR015377">
    <property type="entry name" value="Fumarylacetoacetase_N"/>
</dbReference>
<keyword evidence="7 13" id="KW-0106">Calcium</keyword>
<dbReference type="EMBL" id="LXQD01000306">
    <property type="protein sequence ID" value="RCJ26990.1"/>
    <property type="molecule type" value="Genomic_DNA"/>
</dbReference>
<evidence type="ECO:0000256" key="5">
    <source>
        <dbReference type="ARBA" id="ARBA00022723"/>
    </source>
</evidence>
<keyword evidence="10" id="KW-0585">Phenylalanine catabolism</keyword>
<feature type="binding site" evidence="12">
    <location>
        <position position="140"/>
    </location>
    <ligand>
        <name>substrate</name>
    </ligand>
</feature>
<feature type="domain" description="Fumarylacetoacetase-like C-terminal" evidence="14">
    <location>
        <begin position="139"/>
        <end position="429"/>
    </location>
</feature>
<evidence type="ECO:0000256" key="12">
    <source>
        <dbReference type="PIRSR" id="PIRSR605959-2"/>
    </source>
</evidence>
<keyword evidence="5 13" id="KW-0479">Metal-binding</keyword>
<evidence type="ECO:0000259" key="15">
    <source>
        <dbReference type="Pfam" id="PF09298"/>
    </source>
</evidence>
<feature type="binding site" evidence="13">
    <location>
        <position position="138"/>
    </location>
    <ligand>
        <name>Ca(2+)</name>
        <dbReference type="ChEBI" id="CHEBI:29108"/>
    </ligand>
</feature>
<reference evidence="16" key="1">
    <citation type="submission" date="2016-04" db="EMBL/GenBank/DDBJ databases">
        <authorList>
            <person name="Tabuchi Yagui T.R."/>
        </authorList>
    </citation>
    <scope>NUCLEOTIDE SEQUENCE [LARGE SCALE GENOMIC DNA]</scope>
    <source>
        <strain evidence="16">NIES-26</strain>
    </source>
</reference>
<dbReference type="Pfam" id="PF09298">
    <property type="entry name" value="FAA_hydrolase_N"/>
    <property type="match status" value="1"/>
</dbReference>
<evidence type="ECO:0000259" key="14">
    <source>
        <dbReference type="Pfam" id="PF01557"/>
    </source>
</evidence>
<proteinExistence type="predicted"/>
<dbReference type="InterPro" id="IPR011234">
    <property type="entry name" value="Fumarylacetoacetase-like_C"/>
</dbReference>
<feature type="binding site" evidence="13">
    <location>
        <position position="212"/>
    </location>
    <ligand>
        <name>Ca(2+)</name>
        <dbReference type="ChEBI" id="CHEBI:29108"/>
    </ligand>
</feature>
<evidence type="ECO:0000256" key="2">
    <source>
        <dbReference type="ARBA" id="ARBA00001946"/>
    </source>
</evidence>
<dbReference type="InterPro" id="IPR005959">
    <property type="entry name" value="Fumarylacetoacetase"/>
</dbReference>
<evidence type="ECO:0000256" key="8">
    <source>
        <dbReference type="ARBA" id="ARBA00022842"/>
    </source>
</evidence>
<protein>
    <recommendedName>
        <fullName evidence="4">fumarylacetoacetase</fullName>
        <ecNumber evidence="4">3.7.1.2</ecNumber>
    </recommendedName>
</protein>
<evidence type="ECO:0000256" key="13">
    <source>
        <dbReference type="PIRSR" id="PIRSR605959-3"/>
    </source>
</evidence>
<feature type="binding site" evidence="12">
    <location>
        <position position="371"/>
    </location>
    <ligand>
        <name>substrate</name>
    </ligand>
</feature>
<dbReference type="AlphaFoldDB" id="A0A367QTD1"/>
<dbReference type="GO" id="GO:0046872">
    <property type="term" value="F:metal ion binding"/>
    <property type="evidence" value="ECO:0007669"/>
    <property type="project" value="UniProtKB-KW"/>
</dbReference>
<dbReference type="Proteomes" id="UP000252107">
    <property type="component" value="Unassembled WGS sequence"/>
</dbReference>
<dbReference type="GO" id="GO:1902000">
    <property type="term" value="P:homogentisate catabolic process"/>
    <property type="evidence" value="ECO:0007669"/>
    <property type="project" value="TreeGrafter"/>
</dbReference>
<dbReference type="NCBIfam" id="TIGR01266">
    <property type="entry name" value="fum_ac_acetase"/>
    <property type="match status" value="1"/>
</dbReference>
<dbReference type="GO" id="GO:0004334">
    <property type="term" value="F:fumarylacetoacetase activity"/>
    <property type="evidence" value="ECO:0007669"/>
    <property type="project" value="UniProtKB-EC"/>
</dbReference>
<gene>
    <name evidence="16" type="ORF">A6770_02135</name>
</gene>
<feature type="binding site" evidence="13">
    <location>
        <position position="210"/>
    </location>
    <ligand>
        <name>Ca(2+)</name>
        <dbReference type="ChEBI" id="CHEBI:29108"/>
    </ligand>
</feature>
<evidence type="ECO:0000256" key="1">
    <source>
        <dbReference type="ARBA" id="ARBA00001913"/>
    </source>
</evidence>
<feature type="domain" description="Fumarylacetoacetase N-terminal" evidence="15">
    <location>
        <begin position="30"/>
        <end position="130"/>
    </location>
</feature>
<evidence type="ECO:0000256" key="10">
    <source>
        <dbReference type="ARBA" id="ARBA00023232"/>
    </source>
</evidence>
<dbReference type="SUPFAM" id="SSF63433">
    <property type="entry name" value="Fumarylacetoacetate hydrolase, FAH, N-terminal domain"/>
    <property type="match status" value="1"/>
</dbReference>
<organism evidence="16 17">
    <name type="scientific">Nostoc minutum NIES-26</name>
    <dbReference type="NCBI Taxonomy" id="1844469"/>
    <lineage>
        <taxon>Bacteria</taxon>
        <taxon>Bacillati</taxon>
        <taxon>Cyanobacteriota</taxon>
        <taxon>Cyanophyceae</taxon>
        <taxon>Nostocales</taxon>
        <taxon>Nostocaceae</taxon>
        <taxon>Nostoc</taxon>
    </lineage>
</organism>
<dbReference type="SUPFAM" id="SSF56529">
    <property type="entry name" value="FAH"/>
    <property type="match status" value="1"/>
</dbReference>
<feature type="binding site" evidence="13">
    <location>
        <position position="244"/>
    </location>
    <ligand>
        <name>Mg(2+)</name>
        <dbReference type="ChEBI" id="CHEBI:18420"/>
    </ligand>
</feature>
<dbReference type="InterPro" id="IPR036462">
    <property type="entry name" value="Fumarylacetoacetase_N_sf"/>
</dbReference>
<evidence type="ECO:0000256" key="9">
    <source>
        <dbReference type="ARBA" id="ARBA00022878"/>
    </source>
</evidence>
<sequence>MSRSPNATHDPHLRSWVESANQPDTDFPIQNLPFGVFRSQNSNQPSHIGVAIGDQILDLSLCYKAGLLQGLPEHVQVACAAPNLTQVMAIGSEAASLLRSHISQLLQKNEQPREAQATLISMSDAELLLPTTINDYTDFYASIFHATNVGKLFRPDNPLLPNYKYVPIAYHGRASSIVPSDTAIHRPKGQIKKPQAPAPDFELTQMLDYELEIGFFVGSGNQLGQPIHLDNAEEHIFGLCLVNDWSARDIQAWEYQPLGPFLAKSFATTISPWVVTLEALAPFRCPALERNQNDPSPLPYLSSPLNNELGGIDITVEALLHSSQMHTAGMTPFRLSRGSFKQMYWTVAQMLTHHTSNGCNLRPGDLLASGTVSGAEKDSQGCLLEITQRGAQLVQLPTGEVRSFLSDGDEVILRGYCEKEGYVRIGFGECRGAILSAVFE</sequence>
<feature type="active site" description="Proton acceptor" evidence="11">
    <location>
        <position position="145"/>
    </location>
</feature>
<dbReference type="UniPathway" id="UPA00139">
    <property type="reaction ID" value="UER00341"/>
</dbReference>
<feature type="binding site" evidence="12">
    <location>
        <position position="255"/>
    </location>
    <ligand>
        <name>substrate</name>
    </ligand>
</feature>
<feature type="binding site" evidence="13">
    <location>
        <position position="264"/>
    </location>
    <ligand>
        <name>Mg(2+)</name>
        <dbReference type="ChEBI" id="CHEBI:18420"/>
    </ligand>
</feature>
<evidence type="ECO:0000256" key="6">
    <source>
        <dbReference type="ARBA" id="ARBA00022801"/>
    </source>
</evidence>
<evidence type="ECO:0000313" key="17">
    <source>
        <dbReference type="Proteomes" id="UP000252107"/>
    </source>
</evidence>
<name>A0A367QTD1_9NOSO</name>
<accession>A0A367QTD1</accession>
<keyword evidence="17" id="KW-1185">Reference proteome</keyword>
<comment type="caution">
    <text evidence="16">The sequence shown here is derived from an EMBL/GenBank/DDBJ whole genome shotgun (WGS) entry which is preliminary data.</text>
</comment>
<evidence type="ECO:0000313" key="16">
    <source>
        <dbReference type="EMBL" id="RCJ26990.1"/>
    </source>
</evidence>
<dbReference type="EC" id="3.7.1.2" evidence="4"/>
<comment type="cofactor">
    <cofactor evidence="2 13">
        <name>Mg(2+)</name>
        <dbReference type="ChEBI" id="CHEBI:18420"/>
    </cofactor>
</comment>
<dbReference type="GO" id="GO:0006572">
    <property type="term" value="P:L-tyrosine catabolic process"/>
    <property type="evidence" value="ECO:0007669"/>
    <property type="project" value="UniProtKB-KW"/>
</dbReference>
<dbReference type="Gene3D" id="3.90.850.10">
    <property type="entry name" value="Fumarylacetoacetase-like, C-terminal domain"/>
    <property type="match status" value="1"/>
</dbReference>
<dbReference type="Gene3D" id="2.30.30.230">
    <property type="entry name" value="Fumarylacetoacetase, N-terminal domain"/>
    <property type="match status" value="1"/>
</dbReference>
<dbReference type="Pfam" id="PF01557">
    <property type="entry name" value="FAA_hydrolase"/>
    <property type="match status" value="1"/>
</dbReference>
<feature type="binding site" evidence="13">
    <location>
        <position position="244"/>
    </location>
    <ligand>
        <name>Ca(2+)</name>
        <dbReference type="ChEBI" id="CHEBI:29108"/>
    </ligand>
</feature>
<evidence type="ECO:0000256" key="7">
    <source>
        <dbReference type="ARBA" id="ARBA00022837"/>
    </source>
</evidence>
<dbReference type="PANTHER" id="PTHR43069:SF2">
    <property type="entry name" value="FUMARYLACETOACETASE"/>
    <property type="match status" value="1"/>
</dbReference>
<dbReference type="PANTHER" id="PTHR43069">
    <property type="entry name" value="FUMARYLACETOACETASE"/>
    <property type="match status" value="1"/>
</dbReference>
<evidence type="ECO:0000256" key="11">
    <source>
        <dbReference type="PIRSR" id="PIRSR605959-1"/>
    </source>
</evidence>
<evidence type="ECO:0000256" key="3">
    <source>
        <dbReference type="ARBA" id="ARBA00004782"/>
    </source>
</evidence>
<keyword evidence="8 13" id="KW-0460">Magnesium</keyword>
<feature type="binding site" evidence="13">
    <location>
        <position position="268"/>
    </location>
    <ligand>
        <name>Mg(2+)</name>
        <dbReference type="ChEBI" id="CHEBI:18420"/>
    </ligand>
</feature>